<evidence type="ECO:0000313" key="10">
    <source>
        <dbReference type="Proteomes" id="UP001054846"/>
    </source>
</evidence>
<protein>
    <recommendedName>
        <fullName evidence="7">Hydroxyacylglutathione hydrolase</fullName>
        <ecNumber evidence="7">3.1.2.6</ecNumber>
    </recommendedName>
    <alternativeName>
        <fullName evidence="7">Glyoxalase II</fullName>
        <shortName evidence="7">Glx II</shortName>
    </alternativeName>
</protein>
<feature type="binding site" evidence="7">
    <location>
        <position position="170"/>
    </location>
    <ligand>
        <name>Zn(2+)</name>
        <dbReference type="ChEBI" id="CHEBI:29105"/>
        <label>2</label>
    </ligand>
</feature>
<dbReference type="InterPro" id="IPR050110">
    <property type="entry name" value="Glyoxalase_II_hydrolase"/>
</dbReference>
<name>A0ABY3PGE1_9CYAN</name>
<dbReference type="Pfam" id="PF00753">
    <property type="entry name" value="Lactamase_B"/>
    <property type="match status" value="1"/>
</dbReference>
<comment type="similarity">
    <text evidence="3 7">Belongs to the metallo-beta-lactamase superfamily. Glyoxalase II family.</text>
</comment>
<dbReference type="NCBIfam" id="TIGR03413">
    <property type="entry name" value="GSH_gloB"/>
    <property type="match status" value="1"/>
</dbReference>
<evidence type="ECO:0000313" key="9">
    <source>
        <dbReference type="EMBL" id="UFP92678.1"/>
    </source>
</evidence>
<dbReference type="InterPro" id="IPR036866">
    <property type="entry name" value="RibonucZ/Hydroxyglut_hydro"/>
</dbReference>
<dbReference type="PIRSF" id="PIRSF005457">
    <property type="entry name" value="Glx"/>
    <property type="match status" value="1"/>
</dbReference>
<feature type="binding site" evidence="7">
    <location>
        <position position="132"/>
    </location>
    <ligand>
        <name>Zn(2+)</name>
        <dbReference type="ChEBI" id="CHEBI:29105"/>
        <label>2</label>
    </ligand>
</feature>
<dbReference type="Pfam" id="PF16123">
    <property type="entry name" value="HAGH_C"/>
    <property type="match status" value="1"/>
</dbReference>
<comment type="catalytic activity">
    <reaction evidence="1 7">
        <text>an S-(2-hydroxyacyl)glutathione + H2O = a 2-hydroxy carboxylate + glutathione + H(+)</text>
        <dbReference type="Rhea" id="RHEA:21864"/>
        <dbReference type="ChEBI" id="CHEBI:15377"/>
        <dbReference type="ChEBI" id="CHEBI:15378"/>
        <dbReference type="ChEBI" id="CHEBI:57925"/>
        <dbReference type="ChEBI" id="CHEBI:58896"/>
        <dbReference type="ChEBI" id="CHEBI:71261"/>
        <dbReference type="EC" id="3.1.2.6"/>
    </reaction>
</comment>
<dbReference type="SUPFAM" id="SSF56281">
    <property type="entry name" value="Metallo-hydrolase/oxidoreductase"/>
    <property type="match status" value="1"/>
</dbReference>
<dbReference type="EMBL" id="CP063845">
    <property type="protein sequence ID" value="UFP92678.1"/>
    <property type="molecule type" value="Genomic_DNA"/>
</dbReference>
<evidence type="ECO:0000256" key="4">
    <source>
        <dbReference type="ARBA" id="ARBA00022723"/>
    </source>
</evidence>
<keyword evidence="10" id="KW-1185">Reference proteome</keyword>
<reference evidence="9 10" key="1">
    <citation type="journal article" date="2021" name="Genome Biol. Evol.">
        <title>Complete Genome Sequencing of a Novel Gloeobacter Species from a Waterfall Cave in Mexico.</title>
        <authorList>
            <person name="Saw J.H."/>
            <person name="Cardona T."/>
            <person name="Montejano G."/>
        </authorList>
    </citation>
    <scope>NUCLEOTIDE SEQUENCE [LARGE SCALE GENOMIC DNA]</scope>
    <source>
        <strain evidence="9">MG652769</strain>
    </source>
</reference>
<dbReference type="InterPro" id="IPR035680">
    <property type="entry name" value="Clx_II_MBL"/>
</dbReference>
<organism evidence="9 10">
    <name type="scientific">Gloeobacter morelensis MG652769</name>
    <dbReference type="NCBI Taxonomy" id="2781736"/>
    <lineage>
        <taxon>Bacteria</taxon>
        <taxon>Bacillati</taxon>
        <taxon>Cyanobacteriota</taxon>
        <taxon>Cyanophyceae</taxon>
        <taxon>Gloeobacterales</taxon>
        <taxon>Gloeobacteraceae</taxon>
        <taxon>Gloeobacter</taxon>
        <taxon>Gloeobacter morelensis</taxon>
    </lineage>
</organism>
<dbReference type="Gene3D" id="3.60.15.10">
    <property type="entry name" value="Ribonuclease Z/Hydroxyacylglutathione hydrolase-like"/>
    <property type="match status" value="1"/>
</dbReference>
<dbReference type="GO" id="GO:0004416">
    <property type="term" value="F:hydroxyacylglutathione hydrolase activity"/>
    <property type="evidence" value="ECO:0007669"/>
    <property type="project" value="UniProtKB-EC"/>
</dbReference>
<gene>
    <name evidence="7 9" type="primary">gloB</name>
    <name evidence="9" type="ORF">ISF26_12590</name>
</gene>
<evidence type="ECO:0000259" key="8">
    <source>
        <dbReference type="SMART" id="SM00849"/>
    </source>
</evidence>
<dbReference type="CDD" id="cd07723">
    <property type="entry name" value="hydroxyacylglutathione_hydrolase_MBL-fold"/>
    <property type="match status" value="1"/>
</dbReference>
<comment type="subunit">
    <text evidence="7">Monomer.</text>
</comment>
<dbReference type="PANTHER" id="PTHR43705:SF1">
    <property type="entry name" value="HYDROXYACYLGLUTATHIONE HYDROLASE GLOB"/>
    <property type="match status" value="1"/>
</dbReference>
<evidence type="ECO:0000256" key="5">
    <source>
        <dbReference type="ARBA" id="ARBA00022801"/>
    </source>
</evidence>
<accession>A0ABY3PGE1</accession>
<dbReference type="EC" id="3.1.2.6" evidence="7"/>
<dbReference type="RefSeq" id="WP_230839664.1">
    <property type="nucleotide sequence ID" value="NZ_CP063845.1"/>
</dbReference>
<dbReference type="InterPro" id="IPR001279">
    <property type="entry name" value="Metallo-B-lactamas"/>
</dbReference>
<evidence type="ECO:0000256" key="1">
    <source>
        <dbReference type="ARBA" id="ARBA00001623"/>
    </source>
</evidence>
<feature type="domain" description="Metallo-beta-lactamase" evidence="8">
    <location>
        <begin position="11"/>
        <end position="170"/>
    </location>
</feature>
<evidence type="ECO:0000256" key="7">
    <source>
        <dbReference type="HAMAP-Rule" id="MF_01374"/>
    </source>
</evidence>
<comment type="function">
    <text evidence="7">Thiolesterase that catalyzes the hydrolysis of S-D-lactoyl-glutathione to form glutathione and D-lactic acid.</text>
</comment>
<dbReference type="HAMAP" id="MF_01374">
    <property type="entry name" value="Glyoxalase_2"/>
    <property type="match status" value="1"/>
</dbReference>
<feature type="binding site" evidence="7">
    <location>
        <position position="56"/>
    </location>
    <ligand>
        <name>Zn(2+)</name>
        <dbReference type="ChEBI" id="CHEBI:29105"/>
        <label>1</label>
    </ligand>
</feature>
<feature type="binding site" evidence="7">
    <location>
        <position position="58"/>
    </location>
    <ligand>
        <name>Zn(2+)</name>
        <dbReference type="ChEBI" id="CHEBI:29105"/>
        <label>2</label>
    </ligand>
</feature>
<dbReference type="PANTHER" id="PTHR43705">
    <property type="entry name" value="HYDROXYACYLGLUTATHIONE HYDROLASE"/>
    <property type="match status" value="1"/>
</dbReference>
<dbReference type="InterPro" id="IPR017782">
    <property type="entry name" value="Hydroxyacylglutathione_Hdrlase"/>
</dbReference>
<comment type="cofactor">
    <cofactor evidence="7">
        <name>Zn(2+)</name>
        <dbReference type="ChEBI" id="CHEBI:29105"/>
    </cofactor>
    <text evidence="7">Binds 2 Zn(2+) ions per subunit.</text>
</comment>
<dbReference type="InterPro" id="IPR032282">
    <property type="entry name" value="HAGH_C"/>
</dbReference>
<feature type="binding site" evidence="7">
    <location>
        <position position="132"/>
    </location>
    <ligand>
        <name>Zn(2+)</name>
        <dbReference type="ChEBI" id="CHEBI:29105"/>
        <label>1</label>
    </ligand>
</feature>
<evidence type="ECO:0000256" key="6">
    <source>
        <dbReference type="ARBA" id="ARBA00022833"/>
    </source>
</evidence>
<feature type="binding site" evidence="7">
    <location>
        <position position="59"/>
    </location>
    <ligand>
        <name>Zn(2+)</name>
        <dbReference type="ChEBI" id="CHEBI:29105"/>
        <label>2</label>
    </ligand>
</feature>
<proteinExistence type="inferred from homology"/>
<evidence type="ECO:0000256" key="2">
    <source>
        <dbReference type="ARBA" id="ARBA00004963"/>
    </source>
</evidence>
<feature type="binding site" evidence="7">
    <location>
        <position position="54"/>
    </location>
    <ligand>
        <name>Zn(2+)</name>
        <dbReference type="ChEBI" id="CHEBI:29105"/>
        <label>1</label>
    </ligand>
</feature>
<evidence type="ECO:0000256" key="3">
    <source>
        <dbReference type="ARBA" id="ARBA00006759"/>
    </source>
</evidence>
<keyword evidence="5 7" id="KW-0378">Hydrolase</keyword>
<dbReference type="Proteomes" id="UP001054846">
    <property type="component" value="Chromosome"/>
</dbReference>
<dbReference type="SMART" id="SM00849">
    <property type="entry name" value="Lactamase_B"/>
    <property type="match status" value="1"/>
</dbReference>
<feature type="binding site" evidence="7">
    <location>
        <position position="113"/>
    </location>
    <ligand>
        <name>Zn(2+)</name>
        <dbReference type="ChEBI" id="CHEBI:29105"/>
        <label>1</label>
    </ligand>
</feature>
<comment type="pathway">
    <text evidence="2 7">Secondary metabolite metabolism; methylglyoxal degradation; (R)-lactate from methylglyoxal: step 2/2.</text>
</comment>
<keyword evidence="6 7" id="KW-0862">Zinc</keyword>
<keyword evidence="4 7" id="KW-0479">Metal-binding</keyword>
<sequence length="252" mass="28201">MLVHRLNALKDNYVFVLEDAAAKTAAVVDPAEARPVLEALVRLKLKLVAIFNTHHHHDHVGGNRELLEAYPGIAVYASRRDRGRIPGQTVELEDGDTVTFAGERARVIFVPGHTHGHIAYHFPGAGHLFCGDTLFAGGCGRLFEGTARQMQHSLSRLRELPEQTQVWCAHEYTLGNLRFAQTLEPDNAELAERLRTVEVLRARKMATVPSTMAAERATNPFLRWESRQLQRAAGAIEPEEVFAQIRALKDRF</sequence>